<dbReference type="RefSeq" id="WP_060917728.1">
    <property type="nucleotide sequence ID" value="NZ_AP019834.1"/>
</dbReference>
<evidence type="ECO:0000256" key="6">
    <source>
        <dbReference type="ARBA" id="ARBA00023136"/>
    </source>
</evidence>
<dbReference type="PATRIC" id="fig|157687.3.peg.892"/>
<feature type="transmembrane region" description="Helical" evidence="7">
    <location>
        <begin position="12"/>
        <end position="33"/>
    </location>
</feature>
<gene>
    <name evidence="10" type="ORF">HMPREF3180_00894</name>
    <name evidence="9" type="ORF">JMUB3933_0034</name>
</gene>
<dbReference type="CDD" id="cd06261">
    <property type="entry name" value="TM_PBP2"/>
    <property type="match status" value="1"/>
</dbReference>
<reference evidence="9 12" key="3">
    <citation type="submission" date="2019-07" db="EMBL/GenBank/DDBJ databases">
        <title>Complete Genome Sequence of Leptotrichia wadei Strain JMUB3933.</title>
        <authorList>
            <person name="Watanabe S."/>
            <person name="Cui L."/>
        </authorList>
    </citation>
    <scope>NUCLEOTIDE SEQUENCE [LARGE SCALE GENOMIC DNA]</scope>
    <source>
        <strain evidence="9 12">JMUB3933</strain>
    </source>
</reference>
<evidence type="ECO:0000313" key="9">
    <source>
        <dbReference type="EMBL" id="BBM46560.1"/>
    </source>
</evidence>
<dbReference type="PANTHER" id="PTHR30465:SF74">
    <property type="entry name" value="OLIGOPEPTIDE TRANSPORT SYSTEM PERMEASE PROTEIN OPPB"/>
    <property type="match status" value="1"/>
</dbReference>
<evidence type="ECO:0000256" key="4">
    <source>
        <dbReference type="ARBA" id="ARBA00022692"/>
    </source>
</evidence>
<dbReference type="AlphaFoldDB" id="A0A134AJC1"/>
<dbReference type="Proteomes" id="UP000070483">
    <property type="component" value="Unassembled WGS sequence"/>
</dbReference>
<dbReference type="Pfam" id="PF19300">
    <property type="entry name" value="BPD_transp_1_N"/>
    <property type="match status" value="1"/>
</dbReference>
<dbReference type="EMBL" id="LSDD01000059">
    <property type="protein sequence ID" value="KXB67755.1"/>
    <property type="molecule type" value="Genomic_DNA"/>
</dbReference>
<dbReference type="SUPFAM" id="SSF161098">
    <property type="entry name" value="MetI-like"/>
    <property type="match status" value="1"/>
</dbReference>
<dbReference type="STRING" id="157687.HMPREF3180_00894"/>
<feature type="domain" description="ABC transmembrane type-1" evidence="8">
    <location>
        <begin position="97"/>
        <end position="311"/>
    </location>
</feature>
<dbReference type="EMBL" id="AP019834">
    <property type="protein sequence ID" value="BBM46560.1"/>
    <property type="molecule type" value="Genomic_DNA"/>
</dbReference>
<keyword evidence="2 7" id="KW-0813">Transport</keyword>
<reference evidence="10" key="1">
    <citation type="submission" date="2016-01" db="EMBL/GenBank/DDBJ databases">
        <authorList>
            <person name="Oliw E.H."/>
        </authorList>
    </citation>
    <scope>NUCLEOTIDE SEQUENCE [LARGE SCALE GENOMIC DNA]</scope>
    <source>
        <strain evidence="10">KA00185</strain>
    </source>
</reference>
<evidence type="ECO:0000256" key="2">
    <source>
        <dbReference type="ARBA" id="ARBA00022448"/>
    </source>
</evidence>
<keyword evidence="4 7" id="KW-0812">Transmembrane</keyword>
<dbReference type="PROSITE" id="PS50928">
    <property type="entry name" value="ABC_TM1"/>
    <property type="match status" value="1"/>
</dbReference>
<evidence type="ECO:0000259" key="8">
    <source>
        <dbReference type="PROSITE" id="PS50928"/>
    </source>
</evidence>
<dbReference type="Pfam" id="PF00528">
    <property type="entry name" value="BPD_transp_1"/>
    <property type="match status" value="1"/>
</dbReference>
<comment type="subcellular location">
    <subcellularLocation>
        <location evidence="1 7">Cell membrane</location>
        <topology evidence="1 7">Multi-pass membrane protein</topology>
    </subcellularLocation>
</comment>
<feature type="transmembrane region" description="Helical" evidence="7">
    <location>
        <begin position="294"/>
        <end position="314"/>
    </location>
</feature>
<dbReference type="PANTHER" id="PTHR30465">
    <property type="entry name" value="INNER MEMBRANE ABC TRANSPORTER"/>
    <property type="match status" value="1"/>
</dbReference>
<dbReference type="OrthoDB" id="9773683at2"/>
<keyword evidence="6 7" id="KW-0472">Membrane</keyword>
<accession>A0A134AJC1</accession>
<evidence type="ECO:0000256" key="3">
    <source>
        <dbReference type="ARBA" id="ARBA00022475"/>
    </source>
</evidence>
<evidence type="ECO:0000313" key="12">
    <source>
        <dbReference type="Proteomes" id="UP000321397"/>
    </source>
</evidence>
<dbReference type="InterPro" id="IPR035906">
    <property type="entry name" value="MetI-like_sf"/>
</dbReference>
<feature type="transmembrane region" description="Helical" evidence="7">
    <location>
        <begin position="189"/>
        <end position="207"/>
    </location>
</feature>
<evidence type="ECO:0000256" key="5">
    <source>
        <dbReference type="ARBA" id="ARBA00022989"/>
    </source>
</evidence>
<evidence type="ECO:0000256" key="7">
    <source>
        <dbReference type="RuleBase" id="RU363032"/>
    </source>
</evidence>
<comment type="similarity">
    <text evidence="7">Belongs to the binding-protein-dependent transport system permease family.</text>
</comment>
<feature type="transmembrane region" description="Helical" evidence="7">
    <location>
        <begin position="242"/>
        <end position="264"/>
    </location>
</feature>
<organism evidence="10 11">
    <name type="scientific">Leptotrichia wadei</name>
    <dbReference type="NCBI Taxonomy" id="157687"/>
    <lineage>
        <taxon>Bacteria</taxon>
        <taxon>Fusobacteriati</taxon>
        <taxon>Fusobacteriota</taxon>
        <taxon>Fusobacteriia</taxon>
        <taxon>Fusobacteriales</taxon>
        <taxon>Leptotrichiaceae</taxon>
        <taxon>Leptotrichia</taxon>
    </lineage>
</organism>
<feature type="transmembrane region" description="Helical" evidence="7">
    <location>
        <begin position="133"/>
        <end position="153"/>
    </location>
</feature>
<feature type="transmembrane region" description="Helical" evidence="7">
    <location>
        <begin position="103"/>
        <end position="124"/>
    </location>
</feature>
<dbReference type="Gene3D" id="1.10.3720.10">
    <property type="entry name" value="MetI-like"/>
    <property type="match status" value="1"/>
</dbReference>
<dbReference type="InterPro" id="IPR045621">
    <property type="entry name" value="BPD_transp_1_N"/>
</dbReference>
<name>A0A134AJC1_9FUSO</name>
<dbReference type="InterPro" id="IPR000515">
    <property type="entry name" value="MetI-like"/>
</dbReference>
<reference evidence="11" key="2">
    <citation type="submission" date="2016-01" db="EMBL/GenBank/DDBJ databases">
        <authorList>
            <person name="Mitreva M."/>
            <person name="Pepin K.H."/>
            <person name="Mihindukulasuriya K.A."/>
            <person name="Fulton R."/>
            <person name="Fronick C."/>
            <person name="O'Laughlin M."/>
            <person name="Miner T."/>
            <person name="Herter B."/>
            <person name="Rosa B.A."/>
            <person name="Cordes M."/>
            <person name="Tomlinson C."/>
            <person name="Wollam A."/>
            <person name="Palsikar V.B."/>
            <person name="Mardis E.R."/>
            <person name="Wilson R.K."/>
        </authorList>
    </citation>
    <scope>NUCLEOTIDE SEQUENCE [LARGE SCALE GENOMIC DNA]</scope>
    <source>
        <strain evidence="11">KA00185</strain>
    </source>
</reference>
<sequence>MKNILKFLFKRIAMGLVTLWLVITITFFLIHMLPGDPFQSEKAIPPKVKENLMAKYHLDRPLGEQYVEYLKNIAKGDLGSSMKVRGRTVNDVINQSFLTSADLGARSIIFALVLGIPLGIIAALKRGKYQDRLAMIVAIIGISVPSFVLAGLMQKYFVDIHNGFLIDNGFLPEFFRIRLSGWDSPEKKILPVVALGLYTVALIARLLRDKMIEVMGQDYIRLAVAKGVKPRNIVFKHALRNAILPIITIMGPTIAAVLTGSFVIEKMFSIPGLGKYFVDSINDRDYTMVLGVTVFYAIFLIIMMILVDIIYVLVDPKIKLGKGDEV</sequence>
<proteinExistence type="inferred from homology"/>
<keyword evidence="3" id="KW-1003">Cell membrane</keyword>
<dbReference type="GO" id="GO:0005886">
    <property type="term" value="C:plasma membrane"/>
    <property type="evidence" value="ECO:0007669"/>
    <property type="project" value="UniProtKB-SubCell"/>
</dbReference>
<keyword evidence="11" id="KW-1185">Reference proteome</keyword>
<evidence type="ECO:0000313" key="10">
    <source>
        <dbReference type="EMBL" id="KXB67755.1"/>
    </source>
</evidence>
<dbReference type="Proteomes" id="UP000321397">
    <property type="component" value="Chromosome"/>
</dbReference>
<keyword evidence="5 7" id="KW-1133">Transmembrane helix</keyword>
<protein>
    <submittedName>
        <fullName evidence="9">Alkaline phosphatase</fullName>
    </submittedName>
    <submittedName>
        <fullName evidence="10">Putative oligopeptide transport system permease protein OppB</fullName>
    </submittedName>
</protein>
<evidence type="ECO:0000256" key="1">
    <source>
        <dbReference type="ARBA" id="ARBA00004651"/>
    </source>
</evidence>
<evidence type="ECO:0000313" key="11">
    <source>
        <dbReference type="Proteomes" id="UP000070483"/>
    </source>
</evidence>
<dbReference type="GO" id="GO:0055085">
    <property type="term" value="P:transmembrane transport"/>
    <property type="evidence" value="ECO:0007669"/>
    <property type="project" value="InterPro"/>
</dbReference>